<dbReference type="Proteomes" id="UP001558652">
    <property type="component" value="Unassembled WGS sequence"/>
</dbReference>
<keyword evidence="3" id="KW-1185">Reference proteome</keyword>
<reference evidence="2 3" key="1">
    <citation type="submission" date="2024-07" db="EMBL/GenBank/DDBJ databases">
        <title>Chromosome-level genome assembly of the water stick insect Ranatra chinensis (Heteroptera: Nepidae).</title>
        <authorList>
            <person name="Liu X."/>
        </authorList>
    </citation>
    <scope>NUCLEOTIDE SEQUENCE [LARGE SCALE GENOMIC DNA]</scope>
    <source>
        <strain evidence="2">Cailab_2021Rc</strain>
        <tissue evidence="2">Muscle</tissue>
    </source>
</reference>
<evidence type="ECO:0000256" key="1">
    <source>
        <dbReference type="SAM" id="Phobius"/>
    </source>
</evidence>
<proteinExistence type="predicted"/>
<name>A0ABD0Z3J7_9HEMI</name>
<keyword evidence="1" id="KW-0472">Membrane</keyword>
<dbReference type="AlphaFoldDB" id="A0ABD0Z3J7"/>
<evidence type="ECO:0000313" key="3">
    <source>
        <dbReference type="Proteomes" id="UP001558652"/>
    </source>
</evidence>
<evidence type="ECO:0000313" key="2">
    <source>
        <dbReference type="EMBL" id="KAL1139092.1"/>
    </source>
</evidence>
<keyword evidence="1" id="KW-1133">Transmembrane helix</keyword>
<gene>
    <name evidence="2" type="ORF">AAG570_009153</name>
</gene>
<keyword evidence="1" id="KW-0812">Transmembrane</keyword>
<sequence>MDRRRELRPSEVCLDVPLSGGGGPRAQLNRDRTRKELLTSLRIHLYYPGVIREFGARRVLRATALPQQEGNPSRPPIYNSCRIHDVLHFQLALIMIIGFWVTTCSLVVVLANIKDKKSKPMVEGPLEQDSMRGKEPDVTVADEATESVQKSPEFESGDHYFEDQYTFHYGPRQLEFGHVAEDPKRWELRYERKDHDNIRHQGKVVED</sequence>
<accession>A0ABD0Z3J7</accession>
<protein>
    <submittedName>
        <fullName evidence="2">Uncharacterized protein</fullName>
    </submittedName>
</protein>
<feature type="transmembrane region" description="Helical" evidence="1">
    <location>
        <begin position="89"/>
        <end position="111"/>
    </location>
</feature>
<dbReference type="EMBL" id="JBFDAA010000003">
    <property type="protein sequence ID" value="KAL1139092.1"/>
    <property type="molecule type" value="Genomic_DNA"/>
</dbReference>
<comment type="caution">
    <text evidence="2">The sequence shown here is derived from an EMBL/GenBank/DDBJ whole genome shotgun (WGS) entry which is preliminary data.</text>
</comment>
<organism evidence="2 3">
    <name type="scientific">Ranatra chinensis</name>
    <dbReference type="NCBI Taxonomy" id="642074"/>
    <lineage>
        <taxon>Eukaryota</taxon>
        <taxon>Metazoa</taxon>
        <taxon>Ecdysozoa</taxon>
        <taxon>Arthropoda</taxon>
        <taxon>Hexapoda</taxon>
        <taxon>Insecta</taxon>
        <taxon>Pterygota</taxon>
        <taxon>Neoptera</taxon>
        <taxon>Paraneoptera</taxon>
        <taxon>Hemiptera</taxon>
        <taxon>Heteroptera</taxon>
        <taxon>Panheteroptera</taxon>
        <taxon>Nepomorpha</taxon>
        <taxon>Nepidae</taxon>
        <taxon>Ranatrinae</taxon>
        <taxon>Ranatra</taxon>
    </lineage>
</organism>